<organism evidence="3 4">
    <name type="scientific">Triticum aestivum</name>
    <name type="common">Wheat</name>
    <dbReference type="NCBI Taxonomy" id="4565"/>
    <lineage>
        <taxon>Eukaryota</taxon>
        <taxon>Viridiplantae</taxon>
        <taxon>Streptophyta</taxon>
        <taxon>Embryophyta</taxon>
        <taxon>Tracheophyta</taxon>
        <taxon>Spermatophyta</taxon>
        <taxon>Magnoliopsida</taxon>
        <taxon>Liliopsida</taxon>
        <taxon>Poales</taxon>
        <taxon>Poaceae</taxon>
        <taxon>BOP clade</taxon>
        <taxon>Pooideae</taxon>
        <taxon>Triticodae</taxon>
        <taxon>Triticeae</taxon>
        <taxon>Triticinae</taxon>
        <taxon>Triticum</taxon>
    </lineage>
</organism>
<evidence type="ECO:0000313" key="3">
    <source>
        <dbReference type="EMBL" id="SPT20520.1"/>
    </source>
</evidence>
<dbReference type="Proteomes" id="UP000280104">
    <property type="component" value="Chromosome II"/>
</dbReference>
<dbReference type="GO" id="GO:0008233">
    <property type="term" value="F:peptidase activity"/>
    <property type="evidence" value="ECO:0007669"/>
    <property type="project" value="UniProtKB-KW"/>
</dbReference>
<dbReference type="PROSITE" id="PS50994">
    <property type="entry name" value="INTEGRASE"/>
    <property type="match status" value="1"/>
</dbReference>
<dbReference type="InterPro" id="IPR054722">
    <property type="entry name" value="PolX-like_BBD"/>
</dbReference>
<dbReference type="Pfam" id="PF22936">
    <property type="entry name" value="Pol_BBD"/>
    <property type="match status" value="1"/>
</dbReference>
<dbReference type="SUPFAM" id="SSF53098">
    <property type="entry name" value="Ribonuclease H-like"/>
    <property type="match status" value="1"/>
</dbReference>
<dbReference type="PANTHER" id="PTHR42648">
    <property type="entry name" value="TRANSPOSASE, PUTATIVE-RELATED"/>
    <property type="match status" value="1"/>
</dbReference>
<dbReference type="InterPro" id="IPR001584">
    <property type="entry name" value="Integrase_cat-core"/>
</dbReference>
<keyword evidence="1" id="KW-0378">Hydrolase</keyword>
<dbReference type="GO" id="GO:0003676">
    <property type="term" value="F:nucleic acid binding"/>
    <property type="evidence" value="ECO:0007669"/>
    <property type="project" value="InterPro"/>
</dbReference>
<feature type="domain" description="Integrase catalytic" evidence="2">
    <location>
        <begin position="289"/>
        <end position="455"/>
    </location>
</feature>
<evidence type="ECO:0000313" key="4">
    <source>
        <dbReference type="Proteomes" id="UP000280104"/>
    </source>
</evidence>
<accession>A0A7H4LPI1</accession>
<dbReference type="InterPro" id="IPR025724">
    <property type="entry name" value="GAG-pre-integrase_dom"/>
</dbReference>
<dbReference type="Pfam" id="PF00665">
    <property type="entry name" value="rve"/>
    <property type="match status" value="1"/>
</dbReference>
<sequence>MNSSDTNFGDCLFELTNLMHAKGNVGIISDIISEAIRIHKGDHFDDHLSNESLSLGNDGSQDHVEHGYYDEDDDSDFDLDDAMRHFGLMENLRGYVSGGKEWVLDSGCTDHMTGDEEMFRELAENDGLRKYVTFGDNSKGKVVGLGKVAISHDSSIQNAMLVESLGYNLLSVSRLADFGLNVLFTEVDCQVFCRDNHKMVFTGIRRGDLYIVDFSKKAQPKTCFIAKSSKGWLWHRRLGHVGMRNLDKLIKGYHILGVNDVIFDKDRLCSACQAGKQVGGRHPVKNIMTTRRPLELLHMDLFGPNTYKSFSGNSFGLVVVDDFSRFTWVFFLDDKSQVQKIFKNFARKAQNQFDVKIKKVRSDNGTEFKNANVDTFLDEEGISHEFSATYPPQQNGVVERKNRTLIEMARTMLDEYKTPKHFWAEAVETTCHATNRLYLHKLLGKTAYELLTGFLLGYGSNSHTYHVYNNFTRKVEETVDVKFDESNSSQVE</sequence>
<dbReference type="AlphaFoldDB" id="A0A7H4LPI1"/>
<evidence type="ECO:0000259" key="2">
    <source>
        <dbReference type="PROSITE" id="PS50994"/>
    </source>
</evidence>
<evidence type="ECO:0000256" key="1">
    <source>
        <dbReference type="ARBA" id="ARBA00022670"/>
    </source>
</evidence>
<dbReference type="Pfam" id="PF13976">
    <property type="entry name" value="gag_pre-integrs"/>
    <property type="match status" value="1"/>
</dbReference>
<dbReference type="Gene3D" id="3.30.420.10">
    <property type="entry name" value="Ribonuclease H-like superfamily/Ribonuclease H"/>
    <property type="match status" value="1"/>
</dbReference>
<dbReference type="GO" id="GO:0015074">
    <property type="term" value="P:DNA integration"/>
    <property type="evidence" value="ECO:0007669"/>
    <property type="project" value="InterPro"/>
</dbReference>
<dbReference type="EMBL" id="LS480641">
    <property type="protein sequence ID" value="SPT20520.1"/>
    <property type="molecule type" value="Genomic_DNA"/>
</dbReference>
<keyword evidence="1" id="KW-0645">Protease</keyword>
<gene>
    <name evidence="3" type="ORF">CAMPLR22A2D_LOCUS5153</name>
</gene>
<dbReference type="InterPro" id="IPR036397">
    <property type="entry name" value="RNaseH_sf"/>
</dbReference>
<dbReference type="InterPro" id="IPR057670">
    <property type="entry name" value="SH3_retrovirus"/>
</dbReference>
<reference evidence="3 4" key="1">
    <citation type="submission" date="2018-05" db="EMBL/GenBank/DDBJ databases">
        <authorList>
            <person name="Thind KAUR A."/>
        </authorList>
    </citation>
    <scope>NUCLEOTIDE SEQUENCE [LARGE SCALE GENOMIC DNA]</scope>
</reference>
<proteinExistence type="predicted"/>
<name>A0A7H4LPI1_WHEAT</name>
<dbReference type="InterPro" id="IPR012337">
    <property type="entry name" value="RNaseH-like_sf"/>
</dbReference>
<dbReference type="GO" id="GO:0006508">
    <property type="term" value="P:proteolysis"/>
    <property type="evidence" value="ECO:0007669"/>
    <property type="project" value="UniProtKB-KW"/>
</dbReference>
<protein>
    <recommendedName>
        <fullName evidence="2">Integrase catalytic domain-containing protein</fullName>
    </recommendedName>
</protein>
<dbReference type="PANTHER" id="PTHR42648:SF21">
    <property type="entry name" value="CYSTEINE-RICH RLK (RECEPTOR-LIKE PROTEIN KINASE) 8"/>
    <property type="match status" value="1"/>
</dbReference>
<dbReference type="InterPro" id="IPR039537">
    <property type="entry name" value="Retrotran_Ty1/copia-like"/>
</dbReference>
<dbReference type="Pfam" id="PF25597">
    <property type="entry name" value="SH3_retrovirus"/>
    <property type="match status" value="1"/>
</dbReference>